<feature type="transmembrane region" description="Helical" evidence="1">
    <location>
        <begin position="30"/>
        <end position="50"/>
    </location>
</feature>
<keyword evidence="3" id="KW-1185">Reference proteome</keyword>
<reference evidence="2 3" key="1">
    <citation type="journal article" date="2024" name="bioRxiv">
        <title>A reference genome for Trichogramma kaykai: A tiny desert-dwelling parasitoid wasp with competing sex-ratio distorters.</title>
        <authorList>
            <person name="Culotta J."/>
            <person name="Lindsey A.R."/>
        </authorList>
    </citation>
    <scope>NUCLEOTIDE SEQUENCE [LARGE SCALE GENOMIC DNA]</scope>
    <source>
        <strain evidence="2 3">KSX58</strain>
    </source>
</reference>
<keyword evidence="1" id="KW-1133">Transmembrane helix</keyword>
<proteinExistence type="predicted"/>
<protein>
    <submittedName>
        <fullName evidence="2">Uncharacterized protein</fullName>
    </submittedName>
</protein>
<gene>
    <name evidence="2" type="ORF">TKK_008567</name>
</gene>
<sequence>MSFTKVRRDHSELGHSTLVELVSSSSSSSIVASIYILLAFLAIGAAGGGIRAQLITPSSTSSTGII</sequence>
<organism evidence="2 3">
    <name type="scientific">Trichogramma kaykai</name>
    <dbReference type="NCBI Taxonomy" id="54128"/>
    <lineage>
        <taxon>Eukaryota</taxon>
        <taxon>Metazoa</taxon>
        <taxon>Ecdysozoa</taxon>
        <taxon>Arthropoda</taxon>
        <taxon>Hexapoda</taxon>
        <taxon>Insecta</taxon>
        <taxon>Pterygota</taxon>
        <taxon>Neoptera</taxon>
        <taxon>Endopterygota</taxon>
        <taxon>Hymenoptera</taxon>
        <taxon>Apocrita</taxon>
        <taxon>Proctotrupomorpha</taxon>
        <taxon>Chalcidoidea</taxon>
        <taxon>Trichogrammatidae</taxon>
        <taxon>Trichogramma</taxon>
    </lineage>
</organism>
<evidence type="ECO:0000313" key="3">
    <source>
        <dbReference type="Proteomes" id="UP001627154"/>
    </source>
</evidence>
<name>A0ABD2WXP0_9HYME</name>
<comment type="caution">
    <text evidence="2">The sequence shown here is derived from an EMBL/GenBank/DDBJ whole genome shotgun (WGS) entry which is preliminary data.</text>
</comment>
<dbReference type="EMBL" id="JBJJXI010000061">
    <property type="protein sequence ID" value="KAL3397831.1"/>
    <property type="molecule type" value="Genomic_DNA"/>
</dbReference>
<accession>A0ABD2WXP0</accession>
<dbReference type="AlphaFoldDB" id="A0ABD2WXP0"/>
<evidence type="ECO:0000256" key="1">
    <source>
        <dbReference type="SAM" id="Phobius"/>
    </source>
</evidence>
<keyword evidence="1" id="KW-0812">Transmembrane</keyword>
<keyword evidence="1" id="KW-0472">Membrane</keyword>
<dbReference type="Proteomes" id="UP001627154">
    <property type="component" value="Unassembled WGS sequence"/>
</dbReference>
<evidence type="ECO:0000313" key="2">
    <source>
        <dbReference type="EMBL" id="KAL3397831.1"/>
    </source>
</evidence>